<dbReference type="Gene3D" id="6.10.250.3150">
    <property type="match status" value="1"/>
</dbReference>
<reference evidence="3 4" key="1">
    <citation type="submission" date="2006-02" db="EMBL/GenBank/DDBJ databases">
        <authorList>
            <person name="Waterbury J."/>
            <person name="Ferriera S."/>
            <person name="Johnson J."/>
            <person name="Kravitz S."/>
            <person name="Halpern A."/>
            <person name="Remington K."/>
            <person name="Beeson K."/>
            <person name="Tran B."/>
            <person name="Rogers Y.-H."/>
            <person name="Friedman R."/>
            <person name="Venter J.C."/>
        </authorList>
    </citation>
    <scope>NUCLEOTIDE SEQUENCE [LARGE SCALE GENOMIC DNA]</scope>
    <source>
        <strain evidence="3 4">Nb-231</strain>
    </source>
</reference>
<keyword evidence="1" id="KW-0175">Coiled coil</keyword>
<dbReference type="GO" id="GO:0004222">
    <property type="term" value="F:metalloendopeptidase activity"/>
    <property type="evidence" value="ECO:0007669"/>
    <property type="project" value="TreeGrafter"/>
</dbReference>
<feature type="domain" description="M23ase beta-sheet core" evidence="2">
    <location>
        <begin position="281"/>
        <end position="374"/>
    </location>
</feature>
<name>A4BTY4_9GAMM</name>
<dbReference type="Gene3D" id="2.70.70.10">
    <property type="entry name" value="Glucose Permease (Domain IIA)"/>
    <property type="match status" value="1"/>
</dbReference>
<dbReference type="InterPro" id="IPR016047">
    <property type="entry name" value="M23ase_b-sheet_dom"/>
</dbReference>
<dbReference type="OrthoDB" id="9784703at2"/>
<dbReference type="eggNOG" id="COG4942">
    <property type="taxonomic scope" value="Bacteria"/>
</dbReference>
<evidence type="ECO:0000313" key="4">
    <source>
        <dbReference type="Proteomes" id="UP000003374"/>
    </source>
</evidence>
<dbReference type="PANTHER" id="PTHR21666">
    <property type="entry name" value="PEPTIDASE-RELATED"/>
    <property type="match status" value="1"/>
</dbReference>
<feature type="coiled-coil region" evidence="1">
    <location>
        <begin position="33"/>
        <end position="67"/>
    </location>
</feature>
<dbReference type="Proteomes" id="UP000003374">
    <property type="component" value="Unassembled WGS sequence"/>
</dbReference>
<evidence type="ECO:0000256" key="1">
    <source>
        <dbReference type="SAM" id="Coils"/>
    </source>
</evidence>
<feature type="coiled-coil region" evidence="1">
    <location>
        <begin position="163"/>
        <end position="239"/>
    </location>
</feature>
<dbReference type="InterPro" id="IPR011055">
    <property type="entry name" value="Dup_hybrid_motif"/>
</dbReference>
<sequence>MQTWAGLITAMLALLLFTDITAGEGYHSKAERLEKLRAEIVGIRAELRGDQRREDSLTQQLQRLDEDIGGAAAGVHELAVAVQAQRRRIAKLRTRYERNSGRLTQQRTYLAREIVAAYALGRDQYLRLILNQEDPNRLERVQVYYEYFRQARGRRIQEAVQALQSMDSLEQKLQVELAQLEELKRQRIVRQKDLQRDRRQRAVLLRQLRRHMADQGQRLQRLQADAAELTKLVQRLRTLADIPAANTGERPFRVRKGQLAWPLTGKLAAHYGAERDVGVLWQGVFIAAAEGSAVHAVAGGRVVFADWLRGLGLLLIIDHGGGYMTLYGHNQSLYKGIGDWIEAGEIIAAVGVSGGVSHAGLYFEVRVRGKPENPLAWLRPVGQHG</sequence>
<dbReference type="SUPFAM" id="SSF51261">
    <property type="entry name" value="Duplicated hybrid motif"/>
    <property type="match status" value="1"/>
</dbReference>
<gene>
    <name evidence="3" type="ORF">NB231_11029</name>
</gene>
<accession>A4BTY4</accession>
<protein>
    <submittedName>
        <fullName evidence="3">Peptidase, family M23/M37 domain protein</fullName>
    </submittedName>
</protein>
<comment type="caution">
    <text evidence="3">The sequence shown here is derived from an EMBL/GenBank/DDBJ whole genome shotgun (WGS) entry which is preliminary data.</text>
</comment>
<dbReference type="Pfam" id="PF01551">
    <property type="entry name" value="Peptidase_M23"/>
    <property type="match status" value="1"/>
</dbReference>
<proteinExistence type="predicted"/>
<dbReference type="InterPro" id="IPR050570">
    <property type="entry name" value="Cell_wall_metabolism_enzyme"/>
</dbReference>
<keyword evidence="4" id="KW-1185">Reference proteome</keyword>
<dbReference type="STRING" id="314278.NB231_11029"/>
<dbReference type="EMBL" id="AAOF01000016">
    <property type="protein sequence ID" value="EAR20805.1"/>
    <property type="molecule type" value="Genomic_DNA"/>
</dbReference>
<dbReference type="FunFam" id="2.70.70.10:FF:000003">
    <property type="entry name" value="Murein hydrolase activator EnvC"/>
    <property type="match status" value="1"/>
</dbReference>
<evidence type="ECO:0000313" key="3">
    <source>
        <dbReference type="EMBL" id="EAR20805.1"/>
    </source>
</evidence>
<organism evidence="3 4">
    <name type="scientific">Nitrococcus mobilis Nb-231</name>
    <dbReference type="NCBI Taxonomy" id="314278"/>
    <lineage>
        <taxon>Bacteria</taxon>
        <taxon>Pseudomonadati</taxon>
        <taxon>Pseudomonadota</taxon>
        <taxon>Gammaproteobacteria</taxon>
        <taxon>Chromatiales</taxon>
        <taxon>Ectothiorhodospiraceae</taxon>
        <taxon>Nitrococcus</taxon>
    </lineage>
</organism>
<dbReference type="HOGENOM" id="CLU_029425_4_0_6"/>
<dbReference type="AlphaFoldDB" id="A4BTY4"/>
<evidence type="ECO:0000259" key="2">
    <source>
        <dbReference type="Pfam" id="PF01551"/>
    </source>
</evidence>
<dbReference type="PANTHER" id="PTHR21666:SF270">
    <property type="entry name" value="MUREIN HYDROLASE ACTIVATOR ENVC"/>
    <property type="match status" value="1"/>
</dbReference>
<dbReference type="CDD" id="cd12797">
    <property type="entry name" value="M23_peptidase"/>
    <property type="match status" value="1"/>
</dbReference>
<dbReference type="RefSeq" id="WP_005002534.1">
    <property type="nucleotide sequence ID" value="NZ_CH672427.1"/>
</dbReference>